<reference evidence="10" key="1">
    <citation type="submission" date="2018-06" db="EMBL/GenBank/DDBJ databases">
        <authorList>
            <person name="Guldener U."/>
        </authorList>
    </citation>
    <scope>NUCLEOTIDE SEQUENCE [LARGE SCALE GENOMIC DNA]</scope>
    <source>
        <strain evidence="10">UTAD17</strain>
    </source>
</reference>
<dbReference type="PANTHER" id="PTHR43270">
    <property type="entry name" value="BETA-ALA-HIS DIPEPTIDASE"/>
    <property type="match status" value="1"/>
</dbReference>
<dbReference type="InterPro" id="IPR015943">
    <property type="entry name" value="WD40/YVTN_repeat-like_dom_sf"/>
</dbReference>
<dbReference type="Pfam" id="PF01546">
    <property type="entry name" value="Peptidase_M20"/>
    <property type="match status" value="1"/>
</dbReference>
<dbReference type="SUPFAM" id="SSF53187">
    <property type="entry name" value="Zn-dependent exopeptidases"/>
    <property type="match status" value="1"/>
</dbReference>
<name>A0A376B3A5_9ASCO</name>
<organism evidence="9 10">
    <name type="scientific">Saccharomycodes ludwigii</name>
    <dbReference type="NCBI Taxonomy" id="36035"/>
    <lineage>
        <taxon>Eukaryota</taxon>
        <taxon>Fungi</taxon>
        <taxon>Dikarya</taxon>
        <taxon>Ascomycota</taxon>
        <taxon>Saccharomycotina</taxon>
        <taxon>Saccharomycetes</taxon>
        <taxon>Saccharomycodales</taxon>
        <taxon>Saccharomycodaceae</taxon>
        <taxon>Saccharomycodes</taxon>
    </lineage>
</organism>
<keyword evidence="5" id="KW-0677">Repeat</keyword>
<dbReference type="InterPro" id="IPR001680">
    <property type="entry name" value="WD40_rpt"/>
</dbReference>
<evidence type="ECO:0000313" key="10">
    <source>
        <dbReference type="Proteomes" id="UP000262825"/>
    </source>
</evidence>
<dbReference type="InterPro" id="IPR002933">
    <property type="entry name" value="Peptidase_M20"/>
</dbReference>
<dbReference type="InterPro" id="IPR017149">
    <property type="entry name" value="GSH_degradosome_Dug2"/>
</dbReference>
<dbReference type="GO" id="GO:0046872">
    <property type="term" value="F:metal ion binding"/>
    <property type="evidence" value="ECO:0007669"/>
    <property type="project" value="UniProtKB-KW"/>
</dbReference>
<dbReference type="InterPro" id="IPR011047">
    <property type="entry name" value="Quinoprotein_ADH-like_sf"/>
</dbReference>
<dbReference type="Gene3D" id="3.30.70.360">
    <property type="match status" value="1"/>
</dbReference>
<protein>
    <submittedName>
        <fullName evidence="9">Related to Probable di- and tripeptidase DUG2</fullName>
    </submittedName>
</protein>
<evidence type="ECO:0000256" key="2">
    <source>
        <dbReference type="ARBA" id="ARBA00022574"/>
    </source>
</evidence>
<dbReference type="VEuPathDB" id="FungiDB:SCODWIG_00371"/>
<dbReference type="PROSITE" id="PS00678">
    <property type="entry name" value="WD_REPEATS_1"/>
    <property type="match status" value="1"/>
</dbReference>
<evidence type="ECO:0000256" key="6">
    <source>
        <dbReference type="ARBA" id="ARBA00022801"/>
    </source>
</evidence>
<dbReference type="InterPro" id="IPR051458">
    <property type="entry name" value="Cyt/Met_Dipeptidase"/>
</dbReference>
<accession>A0A376B3A5</accession>
<dbReference type="Pfam" id="PF00400">
    <property type="entry name" value="WD40"/>
    <property type="match status" value="1"/>
</dbReference>
<evidence type="ECO:0000256" key="3">
    <source>
        <dbReference type="ARBA" id="ARBA00022670"/>
    </source>
</evidence>
<keyword evidence="10" id="KW-1185">Reference proteome</keyword>
<evidence type="ECO:0000256" key="7">
    <source>
        <dbReference type="PROSITE-ProRule" id="PRU00221"/>
    </source>
</evidence>
<gene>
    <name evidence="9" type="ORF">SCODWIG_00371</name>
</gene>
<dbReference type="PANTHER" id="PTHR43270:SF8">
    <property type="entry name" value="DI- AND TRIPEPTIDASE DUG2-RELATED"/>
    <property type="match status" value="1"/>
</dbReference>
<dbReference type="Gene3D" id="3.40.630.10">
    <property type="entry name" value="Zn peptidases"/>
    <property type="match status" value="1"/>
</dbReference>
<dbReference type="PROSITE" id="PS50294">
    <property type="entry name" value="WD_REPEATS_REGION"/>
    <property type="match status" value="1"/>
</dbReference>
<feature type="repeat" description="WD" evidence="7">
    <location>
        <begin position="80"/>
        <end position="121"/>
    </location>
</feature>
<dbReference type="GO" id="GO:0006751">
    <property type="term" value="P:glutathione catabolic process"/>
    <property type="evidence" value="ECO:0007669"/>
    <property type="project" value="InterPro"/>
</dbReference>
<evidence type="ECO:0000259" key="8">
    <source>
        <dbReference type="Pfam" id="PF07687"/>
    </source>
</evidence>
<dbReference type="SUPFAM" id="SSF50998">
    <property type="entry name" value="Quinoprotein alcohol dehydrogenase-like"/>
    <property type="match status" value="1"/>
</dbReference>
<dbReference type="EMBL" id="UFAJ01000029">
    <property type="protein sequence ID" value="SSD58610.1"/>
    <property type="molecule type" value="Genomic_DNA"/>
</dbReference>
<keyword evidence="3" id="KW-0645">Protease</keyword>
<keyword evidence="4" id="KW-0479">Metal-binding</keyword>
<dbReference type="SMART" id="SM00320">
    <property type="entry name" value="WD40"/>
    <property type="match status" value="4"/>
</dbReference>
<evidence type="ECO:0000313" key="9">
    <source>
        <dbReference type="EMBL" id="SSD58610.1"/>
    </source>
</evidence>
<dbReference type="GO" id="GO:0008233">
    <property type="term" value="F:peptidase activity"/>
    <property type="evidence" value="ECO:0007669"/>
    <property type="project" value="UniProtKB-KW"/>
</dbReference>
<sequence length="915" mass="102966">MSTISINPPPSLHRWKHNYSILCSIPFPSKKILFAGTQDSKILCFDSTTYTLIKTIKLGYQQQQQQEGESNLNDAYTDKLENTKSSVLCLAKSQDEHYLFAGGADSLVRIWNIDVEPLKTTSANNFNPGNIIIQEIAAIYSTIDIGDIFSLTYLDSTQTVIFGSQRASLLYVSDIFNSKICSHSYDKLPHVRYDKFFDSTGPDGKKPVSVSSPISRGISPCLANSNDTLYDGINNQSSVIIEVPSENIILYAHNGFIYSLCQYENNLEHNKKYICSGAGDGISKIWTFNKKTLKLEYIFQLPYHANTNAVKQDAFEIDGDTGEDDEDEDEDEDDDDIVYCQAVQFPFLYCGLNSGIVKIYDLNTRQLVSVLTCGTTDDVTGIVVYKDCVFVATKNSIFKFTGNSDRYKWDINGQLGNILSMSLFSCEQICKNCSRLRLVTGSNDGSLVLWNITDLVDKKLNEYQEYPHTLKCIDFNNDHLLQTLKELVGFQSVSSSSNINKYLIDSHRCATYLVDLLNQFGASSKLIPVLKGNKNPIVYGKFKANTTNSGKKKSILWYGHYDVIPAEDTTSWVTDPFKLTSENGFLKARGVSDNKGPLLAAIYAIADVYNNNQLQNDITFLIEGQEESGSRGFFEALNNNLGKEESFDWILFSNSYWLDQHIPCLNYGLRGVINSKITITSKESDRHSGVDGGVHKEPTTEIFQIISKLIESNDKVLIPEFYSTLKPISESELKNFKKILERTNIDHTIDDLIVKWTRPSLSITSMSVSGPGNVTVIPKSATVSVSIRIVPEQNLNDVKTKFITYLENNFKKLMSKNQLFIEILNEAEPWLGNPDNRAYQIIRKEVEDVWGTEPLLVREGGSIPMVRVLEQHFNAPAIQIPCGQSTDNAHLDNEQLRIVNFFNLRVIIHNVINRL</sequence>
<feature type="domain" description="Peptidase M20 dimerisation" evidence="8">
    <location>
        <begin position="667"/>
        <end position="812"/>
    </location>
</feature>
<dbReference type="Pfam" id="PF07687">
    <property type="entry name" value="M20_dimer"/>
    <property type="match status" value="1"/>
</dbReference>
<evidence type="ECO:0000256" key="5">
    <source>
        <dbReference type="ARBA" id="ARBA00022737"/>
    </source>
</evidence>
<dbReference type="Gene3D" id="2.130.10.10">
    <property type="entry name" value="YVTN repeat-like/Quinoprotein amine dehydrogenase"/>
    <property type="match status" value="2"/>
</dbReference>
<dbReference type="PROSITE" id="PS50082">
    <property type="entry name" value="WD_REPEATS_2"/>
    <property type="match status" value="1"/>
</dbReference>
<comment type="similarity">
    <text evidence="1">Belongs to the peptidase M20A family.</text>
</comment>
<evidence type="ECO:0000256" key="1">
    <source>
        <dbReference type="ARBA" id="ARBA00006247"/>
    </source>
</evidence>
<dbReference type="GO" id="GO:0006508">
    <property type="term" value="P:proteolysis"/>
    <property type="evidence" value="ECO:0007669"/>
    <property type="project" value="UniProtKB-KW"/>
</dbReference>
<dbReference type="Proteomes" id="UP000262825">
    <property type="component" value="Unassembled WGS sequence"/>
</dbReference>
<keyword evidence="6" id="KW-0378">Hydrolase</keyword>
<dbReference type="InterPro" id="IPR019775">
    <property type="entry name" value="WD40_repeat_CS"/>
</dbReference>
<dbReference type="AlphaFoldDB" id="A0A376B3A5"/>
<proteinExistence type="inferred from homology"/>
<keyword evidence="2 7" id="KW-0853">WD repeat</keyword>
<dbReference type="InterPro" id="IPR011650">
    <property type="entry name" value="Peptidase_M20_dimer"/>
</dbReference>
<dbReference type="PIRSF" id="PIRSF037237">
    <property type="entry name" value="Peptidase_WD_repeats_DUG2"/>
    <property type="match status" value="1"/>
</dbReference>
<evidence type="ECO:0000256" key="4">
    <source>
        <dbReference type="ARBA" id="ARBA00022723"/>
    </source>
</evidence>